<dbReference type="InterPro" id="IPR036412">
    <property type="entry name" value="HAD-like_sf"/>
</dbReference>
<dbReference type="PANTHER" id="PTHR43520">
    <property type="entry name" value="ATP7, ISOFORM B"/>
    <property type="match status" value="1"/>
</dbReference>
<dbReference type="CDD" id="cd00371">
    <property type="entry name" value="HMA"/>
    <property type="match status" value="1"/>
</dbReference>
<evidence type="ECO:0000313" key="13">
    <source>
        <dbReference type="EMBL" id="CAD8221263.1"/>
    </source>
</evidence>
<dbReference type="PRINTS" id="PR00120">
    <property type="entry name" value="HATPASE"/>
</dbReference>
<evidence type="ECO:0000256" key="6">
    <source>
        <dbReference type="ARBA" id="ARBA00022840"/>
    </source>
</evidence>
<dbReference type="Gene3D" id="3.30.70.100">
    <property type="match status" value="1"/>
</dbReference>
<dbReference type="PROSITE" id="PS00154">
    <property type="entry name" value="ATPASE_E1_E2"/>
    <property type="match status" value="1"/>
</dbReference>
<dbReference type="InterPro" id="IPR036163">
    <property type="entry name" value="HMA_dom_sf"/>
</dbReference>
<dbReference type="InterPro" id="IPR023299">
    <property type="entry name" value="ATPase_P-typ_cyto_dom_N"/>
</dbReference>
<dbReference type="GO" id="GO:0016887">
    <property type="term" value="F:ATP hydrolysis activity"/>
    <property type="evidence" value="ECO:0007669"/>
    <property type="project" value="InterPro"/>
</dbReference>
<dbReference type="EMBL" id="HBDX01002319">
    <property type="protein sequence ID" value="CAD8221263.1"/>
    <property type="molecule type" value="Transcribed_RNA"/>
</dbReference>
<feature type="domain" description="HMA" evidence="12">
    <location>
        <begin position="21"/>
        <end position="94"/>
    </location>
</feature>
<dbReference type="SUPFAM" id="SSF81665">
    <property type="entry name" value="Calcium ATPase, transmembrane domain M"/>
    <property type="match status" value="1"/>
</dbReference>
<comment type="similarity">
    <text evidence="2 10">Belongs to the cation transport ATPase (P-type) (TC 3.A.3) family. Type IB subfamily.</text>
</comment>
<protein>
    <recommendedName>
        <fullName evidence="12">HMA domain-containing protein</fullName>
    </recommendedName>
</protein>
<dbReference type="InterPro" id="IPR023298">
    <property type="entry name" value="ATPase_P-typ_TM_dom_sf"/>
</dbReference>
<keyword evidence="7" id="KW-1278">Translocase</keyword>
<dbReference type="PROSITE" id="PS01047">
    <property type="entry name" value="HMA_1"/>
    <property type="match status" value="1"/>
</dbReference>
<dbReference type="InterPro" id="IPR017969">
    <property type="entry name" value="Heavy-metal-associated_CS"/>
</dbReference>
<keyword evidence="3 10" id="KW-0812">Transmembrane</keyword>
<dbReference type="Pfam" id="PF00702">
    <property type="entry name" value="Hydrolase"/>
    <property type="match status" value="1"/>
</dbReference>
<evidence type="ECO:0000256" key="4">
    <source>
        <dbReference type="ARBA" id="ARBA00022723"/>
    </source>
</evidence>
<evidence type="ECO:0000256" key="7">
    <source>
        <dbReference type="ARBA" id="ARBA00022967"/>
    </source>
</evidence>
<keyword evidence="5 10" id="KW-0547">Nucleotide-binding</keyword>
<dbReference type="Pfam" id="PF00403">
    <property type="entry name" value="HMA"/>
    <property type="match status" value="1"/>
</dbReference>
<keyword evidence="8 10" id="KW-1133">Transmembrane helix</keyword>
<gene>
    <name evidence="13" type="ORF">OLUC0939_LOCUS1983</name>
</gene>
<comment type="subcellular location">
    <subcellularLocation>
        <location evidence="1">Membrane</location>
        <topology evidence="1">Multi-pass membrane protein</topology>
    </subcellularLocation>
</comment>
<evidence type="ECO:0000256" key="8">
    <source>
        <dbReference type="ARBA" id="ARBA00022989"/>
    </source>
</evidence>
<dbReference type="NCBIfam" id="TIGR01525">
    <property type="entry name" value="ATPase-IB_hvy"/>
    <property type="match status" value="1"/>
</dbReference>
<dbReference type="InterPro" id="IPR006121">
    <property type="entry name" value="HMA_dom"/>
</dbReference>
<dbReference type="Gene3D" id="2.70.150.10">
    <property type="entry name" value="Calcium-transporting ATPase, cytoplasmic transduction domain A"/>
    <property type="match status" value="1"/>
</dbReference>
<dbReference type="Gene3D" id="3.40.50.1000">
    <property type="entry name" value="HAD superfamily/HAD-like"/>
    <property type="match status" value="1"/>
</dbReference>
<dbReference type="Pfam" id="PF00122">
    <property type="entry name" value="E1-E2_ATPase"/>
    <property type="match status" value="1"/>
</dbReference>
<keyword evidence="9 10" id="KW-0472">Membrane</keyword>
<keyword evidence="4 10" id="KW-0479">Metal-binding</keyword>
<dbReference type="SFLD" id="SFLDF00027">
    <property type="entry name" value="p-type_atpase"/>
    <property type="match status" value="1"/>
</dbReference>
<dbReference type="InterPro" id="IPR023214">
    <property type="entry name" value="HAD_sf"/>
</dbReference>
<dbReference type="InterPro" id="IPR059000">
    <property type="entry name" value="ATPase_P-type_domA"/>
</dbReference>
<evidence type="ECO:0000256" key="11">
    <source>
        <dbReference type="SAM" id="MobiDB-lite"/>
    </source>
</evidence>
<proteinExistence type="inferred from homology"/>
<accession>A0A7R9T0Z6</accession>
<evidence type="ECO:0000256" key="5">
    <source>
        <dbReference type="ARBA" id="ARBA00022741"/>
    </source>
</evidence>
<reference evidence="13" key="1">
    <citation type="submission" date="2021-01" db="EMBL/GenBank/DDBJ databases">
        <authorList>
            <person name="Corre E."/>
            <person name="Pelletier E."/>
            <person name="Niang G."/>
            <person name="Scheremetjew M."/>
            <person name="Finn R."/>
            <person name="Kale V."/>
            <person name="Holt S."/>
            <person name="Cochrane G."/>
            <person name="Meng A."/>
            <person name="Brown T."/>
            <person name="Cohen L."/>
        </authorList>
    </citation>
    <scope>NUCLEOTIDE SEQUENCE</scope>
    <source>
        <strain evidence="13">Clade-A-BCC118000</strain>
    </source>
</reference>
<dbReference type="PRINTS" id="PR00119">
    <property type="entry name" value="CATATPASE"/>
</dbReference>
<dbReference type="InterPro" id="IPR027256">
    <property type="entry name" value="P-typ_ATPase_IB"/>
</dbReference>
<dbReference type="NCBIfam" id="TIGR01494">
    <property type="entry name" value="ATPase_P-type"/>
    <property type="match status" value="1"/>
</dbReference>
<dbReference type="GO" id="GO:0005507">
    <property type="term" value="F:copper ion binding"/>
    <property type="evidence" value="ECO:0007669"/>
    <property type="project" value="TreeGrafter"/>
</dbReference>
<dbReference type="SFLD" id="SFLDG00002">
    <property type="entry name" value="C1.7:_P-type_atpase_like"/>
    <property type="match status" value="1"/>
</dbReference>
<dbReference type="PROSITE" id="PS50846">
    <property type="entry name" value="HMA_2"/>
    <property type="match status" value="1"/>
</dbReference>
<evidence type="ECO:0000256" key="10">
    <source>
        <dbReference type="RuleBase" id="RU362081"/>
    </source>
</evidence>
<dbReference type="GO" id="GO:0043682">
    <property type="term" value="F:P-type divalent copper transporter activity"/>
    <property type="evidence" value="ECO:0007669"/>
    <property type="project" value="TreeGrafter"/>
</dbReference>
<dbReference type="SUPFAM" id="SSF55008">
    <property type="entry name" value="HMA, heavy metal-associated domain"/>
    <property type="match status" value="1"/>
</dbReference>
<dbReference type="InterPro" id="IPR008250">
    <property type="entry name" value="ATPase_P-typ_transduc_dom_A_sf"/>
</dbReference>
<sequence>MRDEETSATSSSASSLESSSSTVLFAIEGMRCGGCSAAVRNALDARDDVEAAAVNLVTETAAVRFKTTSMIVGSLDASIESAVAEIGKKGFKMTRRELGRAAEAAAREANARREEEMERTKWDLYKAWGLTAACLGTHLTHHLHALGLHEYAHTEVLNALAQPWIGATLAMGALLGPGRKILVEGAQAFANGAPNMNSLVGVGSLAAFGLSTAGALNPQLNEYGQWTNDFFEEPVLLMAFILLGRALEGRARARASADLRSLSSLLPLDARLVVPDRASEEGEDPADHSVMLDVDRAAVKPGDLVRVVPGEIIPVDGVVVAGNAGVDEATLTGEPVLVYKTRGSDVNAGTGVFEGPLTIQATSSGDSSIVAGITRTIEEAQGRAAPVQRLADAIAGPFVFGVMGISAATFGFWTLAGDAMFPGALMEAGSFGAAPWMGPLKLATDVLVVACPCALGLATPTAVLVATSLGARNGVLLRGGDVLETIAGVDAVVLDKTGTITRGKPKLKSVYATSGDDDWNILSVAAAVEATTTHPLAKAVARAADLRFETTDNLTPVPRASASETEPGRGVSATVNGERVFVGAPSWVDEKVRGVGPSSDSFEEAWAESETCSLVAVGVEGRGVMGMLTVTDEIREDAAATVQRLKESGITVHILSGDRQAVVTAVAGELGLGADSVALGGMLPGDKANEIEKLRAKGLKVAMVGDGINDAPALVTADVGIAMSRGMEATGNAAGVILLNDAISQVADSVQLGKNALGKIRQNLGWALAYNAVGIPLAAGVLLPEYGFTLNPSAAGAMMAASSVAVVTNSLLLRGPDAWAAFTTASPSAERIAQKPTDSALDPPTPTR</sequence>
<evidence type="ECO:0000256" key="1">
    <source>
        <dbReference type="ARBA" id="ARBA00004141"/>
    </source>
</evidence>
<name>A0A7R9T0Z6_9CHLO</name>
<feature type="transmembrane region" description="Helical" evidence="10">
    <location>
        <begin position="393"/>
        <end position="416"/>
    </location>
</feature>
<feature type="transmembrane region" description="Helical" evidence="10">
    <location>
        <begin position="446"/>
        <end position="469"/>
    </location>
</feature>
<feature type="transmembrane region" description="Helical" evidence="10">
    <location>
        <begin position="795"/>
        <end position="813"/>
    </location>
</feature>
<keyword evidence="6 10" id="KW-0067">ATP-binding</keyword>
<dbReference type="Gene3D" id="3.40.1110.10">
    <property type="entry name" value="Calcium-transporting ATPase, cytoplasmic domain N"/>
    <property type="match status" value="1"/>
</dbReference>
<dbReference type="SUPFAM" id="SSF56784">
    <property type="entry name" value="HAD-like"/>
    <property type="match status" value="1"/>
</dbReference>
<dbReference type="GO" id="GO:0016020">
    <property type="term" value="C:membrane"/>
    <property type="evidence" value="ECO:0007669"/>
    <property type="project" value="UniProtKB-SubCell"/>
</dbReference>
<evidence type="ECO:0000256" key="2">
    <source>
        <dbReference type="ARBA" id="ARBA00006024"/>
    </source>
</evidence>
<dbReference type="InterPro" id="IPR018303">
    <property type="entry name" value="ATPase_P-typ_P_site"/>
</dbReference>
<dbReference type="GO" id="GO:0005524">
    <property type="term" value="F:ATP binding"/>
    <property type="evidence" value="ECO:0007669"/>
    <property type="project" value="UniProtKB-UniRule"/>
</dbReference>
<feature type="region of interest" description="Disordered" evidence="11">
    <location>
        <begin position="828"/>
        <end position="848"/>
    </location>
</feature>
<feature type="transmembrane region" description="Helical" evidence="10">
    <location>
        <begin position="764"/>
        <end position="783"/>
    </location>
</feature>
<dbReference type="SFLD" id="SFLDS00003">
    <property type="entry name" value="Haloacid_Dehalogenase"/>
    <property type="match status" value="1"/>
</dbReference>
<dbReference type="AlphaFoldDB" id="A0A7R9T0Z6"/>
<dbReference type="GO" id="GO:0055070">
    <property type="term" value="P:copper ion homeostasis"/>
    <property type="evidence" value="ECO:0007669"/>
    <property type="project" value="TreeGrafter"/>
</dbReference>
<dbReference type="PANTHER" id="PTHR43520:SF19">
    <property type="entry name" value="COPPER-TRANSPORTING ATPASE PAA2, CHLOROPLASTIC"/>
    <property type="match status" value="1"/>
</dbReference>
<evidence type="ECO:0000259" key="12">
    <source>
        <dbReference type="PROSITE" id="PS50846"/>
    </source>
</evidence>
<evidence type="ECO:0000256" key="9">
    <source>
        <dbReference type="ARBA" id="ARBA00023136"/>
    </source>
</evidence>
<organism evidence="13">
    <name type="scientific">Ostreococcus sp. 'lucimarinus'</name>
    <dbReference type="NCBI Taxonomy" id="242159"/>
    <lineage>
        <taxon>Eukaryota</taxon>
        <taxon>Viridiplantae</taxon>
        <taxon>Chlorophyta</taxon>
        <taxon>Mamiellophyceae</taxon>
        <taxon>Mamiellales</taxon>
        <taxon>Bathycoccaceae</taxon>
        <taxon>Ostreococcus</taxon>
    </lineage>
</organism>
<dbReference type="InterPro" id="IPR044492">
    <property type="entry name" value="P_typ_ATPase_HD_dom"/>
</dbReference>
<dbReference type="InterPro" id="IPR001757">
    <property type="entry name" value="P_typ_ATPase"/>
</dbReference>
<dbReference type="SUPFAM" id="SSF81653">
    <property type="entry name" value="Calcium ATPase, transduction domain A"/>
    <property type="match status" value="1"/>
</dbReference>
<evidence type="ECO:0000256" key="3">
    <source>
        <dbReference type="ARBA" id="ARBA00022692"/>
    </source>
</evidence>